<accession>A0ACB8ASE9</accession>
<sequence>MSSPLASSRTVTQLVRVDDALKVTEISYIENPAYAGISLPSMKPAVCKASYTLADTTEDPFAQSVDAKSYYADLSNLRPGNATLETVEHVDSAWHKRYSAPTLVSFPSSASTTPEKSACKQQYNSPSWGRMGFPPVKELSSYDRFSVAGVTSPAATGDPLFPPGLNLPYSRVNMSNVESNMLSSDSRRTQWPSLTPTSPQNFNTHVVEDAMAQWASDVLYSLGADLAAAGIFPNVSRMGPAAARKYVGGRIMRILRNIECPKLVIVHAFWYIAQLTRRVDDTTTTFIFYDFLFRQGARTVEEAMLRAFVSAAMISDKWINDCTFSTKTWRNLTSVPVASLNATESFMFRLLDWKTAIPSDQWRLWLQQLQQWGNTTAVYASVPREPVSPRVIMDMVIDSILEEDSTAIPPTSPLDHTLTVKADSVPTSYPGPRVSSLPSPAEWCPEADEVVLPGPRRHLKMFAPGAHRDQFTTGYPSSIGTSFVGPFGVIGNRLTQDIMPTYAPWPTTASWSAVHG</sequence>
<evidence type="ECO:0000313" key="1">
    <source>
        <dbReference type="EMBL" id="KAH7916130.1"/>
    </source>
</evidence>
<reference evidence="1" key="1">
    <citation type="journal article" date="2021" name="New Phytol.">
        <title>Evolutionary innovations through gain and loss of genes in the ectomycorrhizal Boletales.</title>
        <authorList>
            <person name="Wu G."/>
            <person name="Miyauchi S."/>
            <person name="Morin E."/>
            <person name="Kuo A."/>
            <person name="Drula E."/>
            <person name="Varga T."/>
            <person name="Kohler A."/>
            <person name="Feng B."/>
            <person name="Cao Y."/>
            <person name="Lipzen A."/>
            <person name="Daum C."/>
            <person name="Hundley H."/>
            <person name="Pangilinan J."/>
            <person name="Johnson J."/>
            <person name="Barry K."/>
            <person name="LaButti K."/>
            <person name="Ng V."/>
            <person name="Ahrendt S."/>
            <person name="Min B."/>
            <person name="Choi I.G."/>
            <person name="Park H."/>
            <person name="Plett J.M."/>
            <person name="Magnuson J."/>
            <person name="Spatafora J.W."/>
            <person name="Nagy L.G."/>
            <person name="Henrissat B."/>
            <person name="Grigoriev I.V."/>
            <person name="Yang Z.L."/>
            <person name="Xu J."/>
            <person name="Martin F.M."/>
        </authorList>
    </citation>
    <scope>NUCLEOTIDE SEQUENCE</scope>
    <source>
        <strain evidence="1">ATCC 28755</strain>
    </source>
</reference>
<evidence type="ECO:0000313" key="2">
    <source>
        <dbReference type="Proteomes" id="UP000790377"/>
    </source>
</evidence>
<gene>
    <name evidence="1" type="ORF">BJ138DRAFT_687943</name>
</gene>
<comment type="caution">
    <text evidence="1">The sequence shown here is derived from an EMBL/GenBank/DDBJ whole genome shotgun (WGS) entry which is preliminary data.</text>
</comment>
<organism evidence="1 2">
    <name type="scientific">Hygrophoropsis aurantiaca</name>
    <dbReference type="NCBI Taxonomy" id="72124"/>
    <lineage>
        <taxon>Eukaryota</taxon>
        <taxon>Fungi</taxon>
        <taxon>Dikarya</taxon>
        <taxon>Basidiomycota</taxon>
        <taxon>Agaricomycotina</taxon>
        <taxon>Agaricomycetes</taxon>
        <taxon>Agaricomycetidae</taxon>
        <taxon>Boletales</taxon>
        <taxon>Coniophorineae</taxon>
        <taxon>Hygrophoropsidaceae</taxon>
        <taxon>Hygrophoropsis</taxon>
    </lineage>
</organism>
<name>A0ACB8ASE9_9AGAM</name>
<proteinExistence type="predicted"/>
<protein>
    <submittedName>
        <fullName evidence="1">Uncharacterized protein</fullName>
    </submittedName>
</protein>
<dbReference type="EMBL" id="MU267593">
    <property type="protein sequence ID" value="KAH7916130.1"/>
    <property type="molecule type" value="Genomic_DNA"/>
</dbReference>
<keyword evidence="2" id="KW-1185">Reference proteome</keyword>
<dbReference type="Proteomes" id="UP000790377">
    <property type="component" value="Unassembled WGS sequence"/>
</dbReference>